<evidence type="ECO:0000256" key="2">
    <source>
        <dbReference type="SAM" id="MobiDB-lite"/>
    </source>
</evidence>
<keyword evidence="3" id="KW-1133">Transmembrane helix</keyword>
<dbReference type="KEGG" id="carm:CARM_1199"/>
<keyword evidence="1" id="KW-0175">Coiled coil</keyword>
<reference evidence="4 5" key="1">
    <citation type="submission" date="2020-05" db="EMBL/GenBank/DDBJ databases">
        <title>Complete genome sequencing of Campylobacter and Arcobacter type strains.</title>
        <authorList>
            <person name="Miller W.G."/>
            <person name="Yee E."/>
        </authorList>
    </citation>
    <scope>NUCLEOTIDE SEQUENCE [LARGE SCALE GENOMIC DNA]</scope>
    <source>
        <strain evidence="4 5">CCUG 73571</strain>
    </source>
</reference>
<evidence type="ECO:0008006" key="6">
    <source>
        <dbReference type="Google" id="ProtNLM"/>
    </source>
</evidence>
<feature type="region of interest" description="Disordered" evidence="2">
    <location>
        <begin position="103"/>
        <end position="132"/>
    </location>
</feature>
<sequence length="312" mass="37723">MIDDDFLKEKQDIRAKMLKYSRAIKEGRPYEEYEQNFNESDHILKNRIRNKKRPKFTDFDDEYKEKPKKQSSIYLKEDLINVKLEEKKPFRLQLNFFKKQKEKFDKKSDKNSKSFKNSKISQEVKNQEKNPQEIGQIRNGSIQLSKIITQSNVFVVSKFQDLKEKRKEKAKIKQELKEQKKIEKEKIKKAQEQQKEDEKLALKKQKILEEQVKQEENQDEYNQEDKYELLDGIISEENKNLSPRNLLYAGLIIVFALVIFFPQIYIRNQIYYISRDIADLRSQELVLYEENKELQRRLEALYFQNQVLDFLD</sequence>
<dbReference type="AlphaFoldDB" id="A0A7L5HLE4"/>
<protein>
    <recommendedName>
        <fullName evidence="6">Transmembrane protein</fullName>
    </recommendedName>
</protein>
<evidence type="ECO:0000256" key="3">
    <source>
        <dbReference type="SAM" id="Phobius"/>
    </source>
</evidence>
<keyword evidence="3" id="KW-0812">Transmembrane</keyword>
<dbReference type="GeneID" id="56586947"/>
<proteinExistence type="predicted"/>
<feature type="coiled-coil region" evidence="1">
    <location>
        <begin position="159"/>
        <end position="224"/>
    </location>
</feature>
<dbReference type="RefSeq" id="WP_139425737.1">
    <property type="nucleotide sequence ID" value="NZ_CBCSFY010000005.1"/>
</dbReference>
<dbReference type="EMBL" id="CP053825">
    <property type="protein sequence ID" value="QKF80098.1"/>
    <property type="molecule type" value="Genomic_DNA"/>
</dbReference>
<keyword evidence="5" id="KW-1185">Reference proteome</keyword>
<keyword evidence="3" id="KW-0472">Membrane</keyword>
<accession>A0A7L5HLE4</accession>
<feature type="compositionally biased region" description="Basic and acidic residues" evidence="2">
    <location>
        <begin position="103"/>
        <end position="112"/>
    </location>
</feature>
<feature type="transmembrane region" description="Helical" evidence="3">
    <location>
        <begin position="246"/>
        <end position="266"/>
    </location>
</feature>
<organism evidence="4 5">
    <name type="scientific">Campylobacter armoricus</name>
    <dbReference type="NCBI Taxonomy" id="2505970"/>
    <lineage>
        <taxon>Bacteria</taxon>
        <taxon>Pseudomonadati</taxon>
        <taxon>Campylobacterota</taxon>
        <taxon>Epsilonproteobacteria</taxon>
        <taxon>Campylobacterales</taxon>
        <taxon>Campylobacteraceae</taxon>
        <taxon>Campylobacter</taxon>
    </lineage>
</organism>
<dbReference type="Proteomes" id="UP000509246">
    <property type="component" value="Chromosome"/>
</dbReference>
<name>A0A7L5HLE4_9BACT</name>
<evidence type="ECO:0000256" key="1">
    <source>
        <dbReference type="SAM" id="Coils"/>
    </source>
</evidence>
<gene>
    <name evidence="4" type="ORF">CARM_1199</name>
</gene>
<evidence type="ECO:0000313" key="4">
    <source>
        <dbReference type="EMBL" id="QKF80098.1"/>
    </source>
</evidence>
<evidence type="ECO:0000313" key="5">
    <source>
        <dbReference type="Proteomes" id="UP000509246"/>
    </source>
</evidence>